<name>C6LIK7_9FIRM</name>
<dbReference type="AlphaFoldDB" id="C6LIK7"/>
<organism evidence="1 2">
    <name type="scientific">Marvinbryantia formatexigens DSM 14469</name>
    <dbReference type="NCBI Taxonomy" id="478749"/>
    <lineage>
        <taxon>Bacteria</taxon>
        <taxon>Bacillati</taxon>
        <taxon>Bacillota</taxon>
        <taxon>Clostridia</taxon>
        <taxon>Lachnospirales</taxon>
        <taxon>Lachnospiraceae</taxon>
        <taxon>Marvinbryantia</taxon>
    </lineage>
</organism>
<reference evidence="1" key="1">
    <citation type="submission" date="2009-07" db="EMBL/GenBank/DDBJ databases">
        <authorList>
            <person name="Weinstock G."/>
            <person name="Sodergren E."/>
            <person name="Clifton S."/>
            <person name="Fulton L."/>
            <person name="Fulton B."/>
            <person name="Courtney L."/>
            <person name="Fronick C."/>
            <person name="Harrison M."/>
            <person name="Strong C."/>
            <person name="Farmer C."/>
            <person name="Delahaunty K."/>
            <person name="Markovic C."/>
            <person name="Hall O."/>
            <person name="Minx P."/>
            <person name="Tomlinson C."/>
            <person name="Mitreva M."/>
            <person name="Nelson J."/>
            <person name="Hou S."/>
            <person name="Wollam A."/>
            <person name="Pepin K.H."/>
            <person name="Johnson M."/>
            <person name="Bhonagiri V."/>
            <person name="Nash W.E."/>
            <person name="Warren W."/>
            <person name="Chinwalla A."/>
            <person name="Mardis E.R."/>
            <person name="Wilson R.K."/>
        </authorList>
    </citation>
    <scope>NUCLEOTIDE SEQUENCE [LARGE SCALE GENOMIC DNA]</scope>
    <source>
        <strain evidence="1">DSM 14469</strain>
    </source>
</reference>
<evidence type="ECO:0000313" key="1">
    <source>
        <dbReference type="EMBL" id="EET59589.1"/>
    </source>
</evidence>
<evidence type="ECO:0000313" key="2">
    <source>
        <dbReference type="Proteomes" id="UP000005561"/>
    </source>
</evidence>
<comment type="caution">
    <text evidence="1">The sequence shown here is derived from an EMBL/GenBank/DDBJ whole genome shotgun (WGS) entry which is preliminary data.</text>
</comment>
<dbReference type="EMBL" id="ACCL02000017">
    <property type="protein sequence ID" value="EET59589.1"/>
    <property type="molecule type" value="Genomic_DNA"/>
</dbReference>
<gene>
    <name evidence="1" type="ORF">BRYFOR_08447</name>
</gene>
<protein>
    <submittedName>
        <fullName evidence="1">Uncharacterized protein</fullName>
    </submittedName>
</protein>
<dbReference type="Proteomes" id="UP000005561">
    <property type="component" value="Unassembled WGS sequence"/>
</dbReference>
<proteinExistence type="predicted"/>
<dbReference type="STRING" id="168384.SAMN05660368_01885"/>
<keyword evidence="2" id="KW-1185">Reference proteome</keyword>
<accession>C6LIK7</accession>
<sequence>MCRLLLVMVFFSGIFQGEAEAHSFITDMKQETYTKRICRRVHRLVDWEVCTEEQLGNEAPDAHIQRAARSRRVAESRDILNLGKEYPYCPLMLLERRSAEYMQENSGRGIAVCYAHRQDGKKNILCISGQETDCFLEN</sequence>